<comment type="pathway">
    <text evidence="2">Purine metabolism; 7-cyano-7-deazaguanine biosynthesis.</text>
</comment>
<evidence type="ECO:0000313" key="11">
    <source>
        <dbReference type="EMBL" id="MCA5004228.1"/>
    </source>
</evidence>
<keyword evidence="8" id="KW-0456">Lyase</keyword>
<organism evidence="11 12">
    <name type="scientific">Sphingobacterium bovistauri</name>
    <dbReference type="NCBI Taxonomy" id="2781959"/>
    <lineage>
        <taxon>Bacteria</taxon>
        <taxon>Pseudomonadati</taxon>
        <taxon>Bacteroidota</taxon>
        <taxon>Sphingobacteriia</taxon>
        <taxon>Sphingobacteriales</taxon>
        <taxon>Sphingobacteriaceae</taxon>
        <taxon>Sphingobacterium</taxon>
    </lineage>
</organism>
<evidence type="ECO:0000256" key="5">
    <source>
        <dbReference type="ARBA" id="ARBA00018141"/>
    </source>
</evidence>
<proteinExistence type="inferred from homology"/>
<name>A0ABS7Z235_9SPHI</name>
<evidence type="ECO:0000256" key="4">
    <source>
        <dbReference type="ARBA" id="ARBA00012982"/>
    </source>
</evidence>
<keyword evidence="6" id="KW-0479">Metal-binding</keyword>
<dbReference type="PANTHER" id="PTHR12589">
    <property type="entry name" value="PYRUVOYL TETRAHYDROBIOPTERIN SYNTHASE"/>
    <property type="match status" value="1"/>
</dbReference>
<evidence type="ECO:0000313" key="12">
    <source>
        <dbReference type="Proteomes" id="UP001165302"/>
    </source>
</evidence>
<evidence type="ECO:0000256" key="2">
    <source>
        <dbReference type="ARBA" id="ARBA00005061"/>
    </source>
</evidence>
<keyword evidence="12" id="KW-1185">Reference proteome</keyword>
<dbReference type="Pfam" id="PF01242">
    <property type="entry name" value="PTPS"/>
    <property type="match status" value="1"/>
</dbReference>
<comment type="cofactor">
    <cofactor evidence="1">
        <name>Zn(2+)</name>
        <dbReference type="ChEBI" id="CHEBI:29105"/>
    </cofactor>
</comment>
<comment type="caution">
    <text evidence="11">The sequence shown here is derived from an EMBL/GenBank/DDBJ whole genome shotgun (WGS) entry which is preliminary data.</text>
</comment>
<protein>
    <recommendedName>
        <fullName evidence="5">6-carboxy-5,6,7,8-tetrahydropterin synthase</fullName>
        <ecNumber evidence="4">4.1.2.50</ecNumber>
    </recommendedName>
    <alternativeName>
        <fullName evidence="9">Queuosine biosynthesis protein QueD</fullName>
    </alternativeName>
</protein>
<dbReference type="Gene3D" id="3.30.479.10">
    <property type="entry name" value="6-pyruvoyl tetrahydropterin synthase/QueD"/>
    <property type="match status" value="1"/>
</dbReference>
<dbReference type="Proteomes" id="UP001165302">
    <property type="component" value="Unassembled WGS sequence"/>
</dbReference>
<gene>
    <name evidence="11" type="ORF">IPZ78_03545</name>
</gene>
<dbReference type="EC" id="4.1.2.50" evidence="4"/>
<comment type="catalytic activity">
    <reaction evidence="10">
        <text>7,8-dihydroneopterin 3'-triphosphate + H2O = 6-carboxy-5,6,7,8-tetrahydropterin + triphosphate + acetaldehyde + 2 H(+)</text>
        <dbReference type="Rhea" id="RHEA:27966"/>
        <dbReference type="ChEBI" id="CHEBI:15343"/>
        <dbReference type="ChEBI" id="CHEBI:15377"/>
        <dbReference type="ChEBI" id="CHEBI:15378"/>
        <dbReference type="ChEBI" id="CHEBI:18036"/>
        <dbReference type="ChEBI" id="CHEBI:58462"/>
        <dbReference type="ChEBI" id="CHEBI:61032"/>
        <dbReference type="EC" id="4.1.2.50"/>
    </reaction>
</comment>
<dbReference type="RefSeq" id="WP_225551563.1">
    <property type="nucleotide sequence ID" value="NZ_JADEYP010000004.1"/>
</dbReference>
<dbReference type="InterPro" id="IPR038418">
    <property type="entry name" value="6-PTP_synth/QueD_sf"/>
</dbReference>
<evidence type="ECO:0000256" key="9">
    <source>
        <dbReference type="ARBA" id="ARBA00031449"/>
    </source>
</evidence>
<dbReference type="InterPro" id="IPR007115">
    <property type="entry name" value="6-PTP_synth/QueD"/>
</dbReference>
<reference evidence="11" key="1">
    <citation type="submission" date="2020-10" db="EMBL/GenBank/DDBJ databases">
        <authorList>
            <person name="Lu T."/>
            <person name="Wang Q."/>
            <person name="Han X."/>
        </authorList>
    </citation>
    <scope>NUCLEOTIDE SEQUENCE</scope>
    <source>
        <strain evidence="11">WQ 366</strain>
    </source>
</reference>
<keyword evidence="7" id="KW-0862">Zinc</keyword>
<dbReference type="EMBL" id="JADEYP010000004">
    <property type="protein sequence ID" value="MCA5004228.1"/>
    <property type="molecule type" value="Genomic_DNA"/>
</dbReference>
<evidence type="ECO:0000256" key="3">
    <source>
        <dbReference type="ARBA" id="ARBA00008900"/>
    </source>
</evidence>
<comment type="similarity">
    <text evidence="3">Belongs to the PTPS family. QueD subfamily.</text>
</comment>
<evidence type="ECO:0000256" key="6">
    <source>
        <dbReference type="ARBA" id="ARBA00022723"/>
    </source>
</evidence>
<evidence type="ECO:0000256" key="1">
    <source>
        <dbReference type="ARBA" id="ARBA00001947"/>
    </source>
</evidence>
<sequence length="139" mass="16131">MITAERYHDISCGHRVVGHEGKCRFLHGHNYRIHFEVEAQKLDNIGRVLDFSVIKEKLCMWLEDHYDHKFLIWENDPLLEDLKMLTAESLVIVPFNPTAENIAQHLVEVIAPLQLEGTGCELIRCKVEETQKCSATYKK</sequence>
<evidence type="ECO:0000256" key="10">
    <source>
        <dbReference type="ARBA" id="ARBA00048807"/>
    </source>
</evidence>
<evidence type="ECO:0000256" key="8">
    <source>
        <dbReference type="ARBA" id="ARBA00023239"/>
    </source>
</evidence>
<dbReference type="PANTHER" id="PTHR12589:SF7">
    <property type="entry name" value="6-PYRUVOYL TETRAHYDROBIOPTERIN SYNTHASE"/>
    <property type="match status" value="1"/>
</dbReference>
<accession>A0ABS7Z235</accession>
<evidence type="ECO:0000256" key="7">
    <source>
        <dbReference type="ARBA" id="ARBA00022833"/>
    </source>
</evidence>
<dbReference type="SUPFAM" id="SSF55620">
    <property type="entry name" value="Tetrahydrobiopterin biosynthesis enzymes-like"/>
    <property type="match status" value="1"/>
</dbReference>